<sequence>MAFPPPAAAATAPAATPELELAHYLQHHHGLSITFSPSKGRCLLALRPFRRGHLIFQHEPYVATLDAASQASRCDRCFRPPSSSPLQRCSACKTVFYCSADCQRREWGHHKFECRILVRLLKEKQRTPTSTMRLVLRLLIKRRLQADKVLSKTALDNYQICEALLTHMSETGEDLLVMYAQMARIVQQMVSPDEVNVKEVTQTICRFACNAHTICDEEVRPLGTGFYPVISIINHSCLPNAVLHFDGNRAAVRAVDDIHEGTEITISYVELAASTTTRRKALKDQYYFDCNCIRCSRMDSLAGLREDALLEGYKCINSNCDGALIAEIGRDKISCNVCGCKRDVQEAKIVAMEVELKALEASNLYSAGNLESARRLYVEVEAMQINLFHSHSVCLLRTHDALLKICMEMKDWTAALEYCQSTIPAYERAYPPFFPLLGLQYFTLGKLQWLQSYSASAIHSLEKAYSILQVTHGFKSSLLQSLTSTLQEAHAEVAYKDSLVEHAH</sequence>
<evidence type="ECO:0000313" key="7">
    <source>
        <dbReference type="EMBL" id="KAG0555743.1"/>
    </source>
</evidence>
<keyword evidence="8" id="KW-1185">Reference proteome</keyword>
<dbReference type="SMART" id="SM00317">
    <property type="entry name" value="SET"/>
    <property type="match status" value="1"/>
</dbReference>
<dbReference type="Proteomes" id="UP000822688">
    <property type="component" value="Chromosome 11"/>
</dbReference>
<gene>
    <name evidence="7" type="ORF">KC19_11G000800</name>
</gene>
<dbReference type="GO" id="GO:0005634">
    <property type="term" value="C:nucleus"/>
    <property type="evidence" value="ECO:0007669"/>
    <property type="project" value="TreeGrafter"/>
</dbReference>
<dbReference type="InterPro" id="IPR050869">
    <property type="entry name" value="H3K4_H4K5_MeTrfase"/>
</dbReference>
<evidence type="ECO:0000256" key="1">
    <source>
        <dbReference type="ARBA" id="ARBA00022723"/>
    </source>
</evidence>
<feature type="domain" description="MYND-type" evidence="6">
    <location>
        <begin position="74"/>
        <end position="114"/>
    </location>
</feature>
<evidence type="ECO:0000313" key="8">
    <source>
        <dbReference type="Proteomes" id="UP000822688"/>
    </source>
</evidence>
<protein>
    <submittedName>
        <fullName evidence="7">Uncharacterized protein</fullName>
    </submittedName>
</protein>
<dbReference type="Gene3D" id="1.25.40.10">
    <property type="entry name" value="Tetratricopeptide repeat domain"/>
    <property type="match status" value="1"/>
</dbReference>
<name>A0A8T0G970_CERPU</name>
<evidence type="ECO:0000259" key="5">
    <source>
        <dbReference type="PROSITE" id="PS50280"/>
    </source>
</evidence>
<dbReference type="AlphaFoldDB" id="A0A8T0G970"/>
<organism evidence="7 8">
    <name type="scientific">Ceratodon purpureus</name>
    <name type="common">Fire moss</name>
    <name type="synonym">Dicranum purpureum</name>
    <dbReference type="NCBI Taxonomy" id="3225"/>
    <lineage>
        <taxon>Eukaryota</taxon>
        <taxon>Viridiplantae</taxon>
        <taxon>Streptophyta</taxon>
        <taxon>Embryophyta</taxon>
        <taxon>Bryophyta</taxon>
        <taxon>Bryophytina</taxon>
        <taxon>Bryopsida</taxon>
        <taxon>Dicranidae</taxon>
        <taxon>Pseudoditrichales</taxon>
        <taxon>Ditrichaceae</taxon>
        <taxon>Ceratodon</taxon>
    </lineage>
</organism>
<dbReference type="Gene3D" id="6.10.140.2220">
    <property type="match status" value="1"/>
</dbReference>
<keyword evidence="2 4" id="KW-0863">Zinc-finger</keyword>
<keyword evidence="1" id="KW-0479">Metal-binding</keyword>
<feature type="domain" description="SET" evidence="5">
    <location>
        <begin position="29"/>
        <end position="269"/>
    </location>
</feature>
<dbReference type="InterPro" id="IPR001214">
    <property type="entry name" value="SET_dom"/>
</dbReference>
<evidence type="ECO:0000259" key="6">
    <source>
        <dbReference type="PROSITE" id="PS50865"/>
    </source>
</evidence>
<reference evidence="7 8" key="1">
    <citation type="submission" date="2020-06" db="EMBL/GenBank/DDBJ databases">
        <title>WGS assembly of Ceratodon purpureus strain R40.</title>
        <authorList>
            <person name="Carey S.B."/>
            <person name="Jenkins J."/>
            <person name="Shu S."/>
            <person name="Lovell J.T."/>
            <person name="Sreedasyam A."/>
            <person name="Maumus F."/>
            <person name="Tiley G.P."/>
            <person name="Fernandez-Pozo N."/>
            <person name="Barry K."/>
            <person name="Chen C."/>
            <person name="Wang M."/>
            <person name="Lipzen A."/>
            <person name="Daum C."/>
            <person name="Saski C.A."/>
            <person name="Payton A.C."/>
            <person name="Mcbreen J.C."/>
            <person name="Conrad R.E."/>
            <person name="Kollar L.M."/>
            <person name="Olsson S."/>
            <person name="Huttunen S."/>
            <person name="Landis J.B."/>
            <person name="Wickett N.J."/>
            <person name="Johnson M.G."/>
            <person name="Rensing S.A."/>
            <person name="Grimwood J."/>
            <person name="Schmutz J."/>
            <person name="Mcdaniel S.F."/>
        </authorList>
    </citation>
    <scope>NUCLEOTIDE SEQUENCE [LARGE SCALE GENOMIC DNA]</scope>
    <source>
        <strain evidence="7 8">R40</strain>
    </source>
</reference>
<dbReference type="SUPFAM" id="SSF144232">
    <property type="entry name" value="HIT/MYND zinc finger-like"/>
    <property type="match status" value="1"/>
</dbReference>
<accession>A0A8T0G970</accession>
<dbReference type="Pfam" id="PF01753">
    <property type="entry name" value="zf-MYND"/>
    <property type="match status" value="1"/>
</dbReference>
<dbReference type="Gene3D" id="2.170.270.10">
    <property type="entry name" value="SET domain"/>
    <property type="match status" value="1"/>
</dbReference>
<comment type="caution">
    <text evidence="7">The sequence shown here is derived from an EMBL/GenBank/DDBJ whole genome shotgun (WGS) entry which is preliminary data.</text>
</comment>
<dbReference type="InterPro" id="IPR002893">
    <property type="entry name" value="Znf_MYND"/>
</dbReference>
<dbReference type="InterPro" id="IPR046341">
    <property type="entry name" value="SET_dom_sf"/>
</dbReference>
<evidence type="ECO:0000256" key="3">
    <source>
        <dbReference type="ARBA" id="ARBA00022833"/>
    </source>
</evidence>
<dbReference type="PROSITE" id="PS01360">
    <property type="entry name" value="ZF_MYND_1"/>
    <property type="match status" value="1"/>
</dbReference>
<dbReference type="GO" id="GO:0008270">
    <property type="term" value="F:zinc ion binding"/>
    <property type="evidence" value="ECO:0007669"/>
    <property type="project" value="UniProtKB-KW"/>
</dbReference>
<dbReference type="Pfam" id="PF00856">
    <property type="entry name" value="SET"/>
    <property type="match status" value="1"/>
</dbReference>
<evidence type="ECO:0000256" key="4">
    <source>
        <dbReference type="PROSITE-ProRule" id="PRU00134"/>
    </source>
</evidence>
<evidence type="ECO:0000256" key="2">
    <source>
        <dbReference type="ARBA" id="ARBA00022771"/>
    </source>
</evidence>
<dbReference type="EMBL" id="CM026432">
    <property type="protein sequence ID" value="KAG0555743.1"/>
    <property type="molecule type" value="Genomic_DNA"/>
</dbReference>
<dbReference type="InterPro" id="IPR011990">
    <property type="entry name" value="TPR-like_helical_dom_sf"/>
</dbReference>
<keyword evidence="3" id="KW-0862">Zinc</keyword>
<dbReference type="SUPFAM" id="SSF82199">
    <property type="entry name" value="SET domain"/>
    <property type="match status" value="1"/>
</dbReference>
<dbReference type="PANTHER" id="PTHR12197">
    <property type="entry name" value="HISTONE-LYSINE N-METHYLTRANSFERASE SMYD"/>
    <property type="match status" value="1"/>
</dbReference>
<proteinExistence type="predicted"/>
<dbReference type="PROSITE" id="PS50280">
    <property type="entry name" value="SET"/>
    <property type="match status" value="1"/>
</dbReference>
<dbReference type="PANTHER" id="PTHR12197:SF251">
    <property type="entry name" value="EG:BACR7C10.4 PROTEIN"/>
    <property type="match status" value="1"/>
</dbReference>
<dbReference type="Gene3D" id="1.10.220.160">
    <property type="match status" value="1"/>
</dbReference>
<dbReference type="PROSITE" id="PS50865">
    <property type="entry name" value="ZF_MYND_2"/>
    <property type="match status" value="1"/>
</dbReference>
<dbReference type="SUPFAM" id="SSF48452">
    <property type="entry name" value="TPR-like"/>
    <property type="match status" value="1"/>
</dbReference>